<reference evidence="5 6" key="1">
    <citation type="submission" date="2020-03" db="EMBL/GenBank/DDBJ databases">
        <title>Roseomonas selenitidurans sp. nov. isolated from soil.</title>
        <authorList>
            <person name="Liu H."/>
        </authorList>
    </citation>
    <scope>NUCLEOTIDE SEQUENCE [LARGE SCALE GENOMIC DNA]</scope>
    <source>
        <strain evidence="5 6">JCM 15073</strain>
    </source>
</reference>
<feature type="domain" description="Phage terminase large subunit GpA ATPase" evidence="3">
    <location>
        <begin position="58"/>
        <end position="308"/>
    </location>
</feature>
<comment type="caution">
    <text evidence="5">The sequence shown here is derived from an EMBL/GenBank/DDBJ whole genome shotgun (WGS) entry which is preliminary data.</text>
</comment>
<proteinExistence type="predicted"/>
<feature type="region of interest" description="Disordered" evidence="1">
    <location>
        <begin position="669"/>
        <end position="705"/>
    </location>
</feature>
<sequence length="721" mass="78285">MQTRTRLPSTPKEIPYANPARLALACLDGWLPRTPISVADHAEQKRWVKAANGAHLERWDHGTAPYTCGPMEALTENGIETVAIVGPAASGKTAGPAESWLLQTIEADPADMLWYMQTEDAVASYVKGRIEPLLDAHDKLIGPLRLGRDSITMKRFRGGRVEFLPFTHSALVNKHVQKIIADEWDAYDPNVGDPEELLNFRRQAAGADSKLLAISHPDLALPLGTPPERQRGIMRLYAKSDRRTWWWPCPHCGAHSSPNPGTTRRMVIHYDDQAPLEEIESSARLLCPVNGCLIEDGHRHAMNRGGRWLRAGEEMDEDGRIAGRPVASRIAGFWIVGAMSAFVMGGIGALARNRVAAERAVAAGGDVQELRTIVVKGWGEPLDMAKAVGSVDAAALVERADDRLRLGTVPPWVRFLTAWADAQGNRWELLVRGWGAHGESTVVQHQVIPGEPASSAEGWDGLLAMLAETAFPIADGTSRVMRIRAAGYDAFGQPGVTEQAYAAWLRRWRAGGIRRLGEVDSKVAFSLIPTKGDPRRGAARLLVTWPNSQRKDRKATAGGQIPLLLFSANMAKDALAAQLAVLPPAPNAVHLPKGLLSRTGPPHPFVEQLTVETRNPVTGMWTSPPGARNEATDLMVGCEVIARLHGLHRIDWTRPPAWAAPLESNSMVTLPTQSPPEAVRLPALPSATAPRPAPPATALPPPPVMARTVARRRAVPSSYMG</sequence>
<accession>A0ABX1ES82</accession>
<evidence type="ECO:0000259" key="3">
    <source>
        <dbReference type="Pfam" id="PF05876"/>
    </source>
</evidence>
<dbReference type="InterPro" id="IPR046453">
    <property type="entry name" value="GpA_ATPase"/>
</dbReference>
<keyword evidence="2" id="KW-1133">Transmembrane helix</keyword>
<feature type="compositionally biased region" description="Low complexity" evidence="1">
    <location>
        <begin position="680"/>
        <end position="690"/>
    </location>
</feature>
<dbReference type="EMBL" id="JAAVTX010000001">
    <property type="protein sequence ID" value="NKE43393.1"/>
    <property type="molecule type" value="Genomic_DNA"/>
</dbReference>
<keyword evidence="2" id="KW-0472">Membrane</keyword>
<dbReference type="Pfam" id="PF20454">
    <property type="entry name" value="GpA_nuclease"/>
    <property type="match status" value="1"/>
</dbReference>
<dbReference type="InterPro" id="IPR046454">
    <property type="entry name" value="GpA_endonuclease"/>
</dbReference>
<evidence type="ECO:0000256" key="1">
    <source>
        <dbReference type="SAM" id="MobiDB-lite"/>
    </source>
</evidence>
<keyword evidence="6" id="KW-1185">Reference proteome</keyword>
<protein>
    <submittedName>
        <fullName evidence="5">Phage terminase large subunit family protein</fullName>
    </submittedName>
</protein>
<organism evidence="5 6">
    <name type="scientific">Falsiroseomonas frigidaquae</name>
    <dbReference type="NCBI Taxonomy" id="487318"/>
    <lineage>
        <taxon>Bacteria</taxon>
        <taxon>Pseudomonadati</taxon>
        <taxon>Pseudomonadota</taxon>
        <taxon>Alphaproteobacteria</taxon>
        <taxon>Acetobacterales</taxon>
        <taxon>Roseomonadaceae</taxon>
        <taxon>Falsiroseomonas</taxon>
    </lineage>
</organism>
<feature type="domain" description="Terminase large subunit GpA endonuclease" evidence="4">
    <location>
        <begin position="330"/>
        <end position="652"/>
    </location>
</feature>
<evidence type="ECO:0000256" key="2">
    <source>
        <dbReference type="SAM" id="Phobius"/>
    </source>
</evidence>
<evidence type="ECO:0000313" key="6">
    <source>
        <dbReference type="Proteomes" id="UP000765160"/>
    </source>
</evidence>
<keyword evidence="2" id="KW-0812">Transmembrane</keyword>
<dbReference type="Proteomes" id="UP000765160">
    <property type="component" value="Unassembled WGS sequence"/>
</dbReference>
<evidence type="ECO:0000313" key="5">
    <source>
        <dbReference type="EMBL" id="NKE43393.1"/>
    </source>
</evidence>
<gene>
    <name evidence="5" type="ORF">HB662_01285</name>
</gene>
<evidence type="ECO:0000259" key="4">
    <source>
        <dbReference type="Pfam" id="PF20454"/>
    </source>
</evidence>
<feature type="compositionally biased region" description="Pro residues" evidence="1">
    <location>
        <begin position="691"/>
        <end position="704"/>
    </location>
</feature>
<dbReference type="Pfam" id="PF05876">
    <property type="entry name" value="GpA_ATPase"/>
    <property type="match status" value="1"/>
</dbReference>
<feature type="transmembrane region" description="Helical" evidence="2">
    <location>
        <begin position="330"/>
        <end position="351"/>
    </location>
</feature>
<name>A0ABX1ES82_9PROT</name>